<sequence length="174" mass="19141">MLPKTVFLTALLSASVSLALPQVSNFPQDGIYRMRVVNWIARCEVDKCDYKFEFQAERFGSNPERPSARGHCNGTHDGGPIPMNFNPCIIELFDSNLGTSVTAQEIRSKFIPDQREVSASGVLNLVISYAFTLNDGTGTTYNFTSKGFEGPVNKDATIFNADNFDDGVVTKTQV</sequence>
<dbReference type="EMBL" id="CAJVRM010000083">
    <property type="protein sequence ID" value="CAG8973884.1"/>
    <property type="molecule type" value="Genomic_DNA"/>
</dbReference>
<feature type="chain" id="PRO_5040439191" evidence="1">
    <location>
        <begin position="20"/>
        <end position="174"/>
    </location>
</feature>
<protein>
    <submittedName>
        <fullName evidence="2">Uncharacterized protein</fullName>
    </submittedName>
</protein>
<evidence type="ECO:0000256" key="1">
    <source>
        <dbReference type="SAM" id="SignalP"/>
    </source>
</evidence>
<gene>
    <name evidence="2" type="ORF">HYALB_00003662</name>
</gene>
<name>A0A9N9LK94_9HELO</name>
<comment type="caution">
    <text evidence="2">The sequence shown here is derived from an EMBL/GenBank/DDBJ whole genome shotgun (WGS) entry which is preliminary data.</text>
</comment>
<evidence type="ECO:0000313" key="2">
    <source>
        <dbReference type="EMBL" id="CAG8973884.1"/>
    </source>
</evidence>
<accession>A0A9N9LK94</accession>
<organism evidence="2 3">
    <name type="scientific">Hymenoscyphus albidus</name>
    <dbReference type="NCBI Taxonomy" id="595503"/>
    <lineage>
        <taxon>Eukaryota</taxon>
        <taxon>Fungi</taxon>
        <taxon>Dikarya</taxon>
        <taxon>Ascomycota</taxon>
        <taxon>Pezizomycotina</taxon>
        <taxon>Leotiomycetes</taxon>
        <taxon>Helotiales</taxon>
        <taxon>Helotiaceae</taxon>
        <taxon>Hymenoscyphus</taxon>
    </lineage>
</organism>
<proteinExistence type="predicted"/>
<feature type="signal peptide" evidence="1">
    <location>
        <begin position="1"/>
        <end position="19"/>
    </location>
</feature>
<keyword evidence="3" id="KW-1185">Reference proteome</keyword>
<evidence type="ECO:0000313" key="3">
    <source>
        <dbReference type="Proteomes" id="UP000701801"/>
    </source>
</evidence>
<keyword evidence="1" id="KW-0732">Signal</keyword>
<reference evidence="2" key="1">
    <citation type="submission" date="2021-07" db="EMBL/GenBank/DDBJ databases">
        <authorList>
            <person name="Durling M."/>
        </authorList>
    </citation>
    <scope>NUCLEOTIDE SEQUENCE</scope>
</reference>
<dbReference type="AlphaFoldDB" id="A0A9N9LK94"/>
<dbReference type="OrthoDB" id="10319958at2759"/>
<dbReference type="Proteomes" id="UP000701801">
    <property type="component" value="Unassembled WGS sequence"/>
</dbReference>